<evidence type="ECO:0000256" key="8">
    <source>
        <dbReference type="ARBA" id="ARBA00023235"/>
    </source>
</evidence>
<dbReference type="NCBIfam" id="NF011397">
    <property type="entry name" value="PRK14822.1"/>
    <property type="match status" value="1"/>
</dbReference>
<keyword evidence="14" id="KW-1185">Reference proteome</keyword>
<comment type="catalytic activity">
    <reaction evidence="11">
        <text>ITP + H2O = IMP + diphosphate + H(+)</text>
        <dbReference type="Rhea" id="RHEA:29399"/>
        <dbReference type="ChEBI" id="CHEBI:15377"/>
        <dbReference type="ChEBI" id="CHEBI:15378"/>
        <dbReference type="ChEBI" id="CHEBI:33019"/>
        <dbReference type="ChEBI" id="CHEBI:58053"/>
        <dbReference type="ChEBI" id="CHEBI:61402"/>
        <dbReference type="EC" id="3.6.1.66"/>
    </reaction>
</comment>
<gene>
    <name evidence="13" type="primary">racE</name>
    <name evidence="10" type="synonym">murI</name>
    <name evidence="13" type="ORF">AALA52_09275</name>
</gene>
<feature type="binding site" evidence="11">
    <location>
        <begin position="274"/>
        <end position="279"/>
    </location>
    <ligand>
        <name>substrate</name>
    </ligand>
</feature>
<dbReference type="GO" id="GO:0008881">
    <property type="term" value="F:glutamate racemase activity"/>
    <property type="evidence" value="ECO:0007669"/>
    <property type="project" value="UniProtKB-EC"/>
</dbReference>
<evidence type="ECO:0000256" key="10">
    <source>
        <dbReference type="HAMAP-Rule" id="MF_00258"/>
    </source>
</evidence>
<feature type="binding site" evidence="11">
    <location>
        <begin position="421"/>
        <end position="424"/>
    </location>
    <ligand>
        <name>substrate</name>
    </ligand>
</feature>
<dbReference type="PANTHER" id="PTHR21198:SF2">
    <property type="entry name" value="GLUTAMATE RACEMASE"/>
    <property type="match status" value="1"/>
</dbReference>
<comment type="function">
    <text evidence="10">Provides the (R)-glutamate required for cell wall biosynthesis.</text>
</comment>
<feature type="active site" description="Proton acceptor" evidence="11">
    <location>
        <position position="336"/>
    </location>
</feature>
<comment type="subunit">
    <text evidence="11">Homodimer.</text>
</comment>
<feature type="binding site" evidence="10">
    <location>
        <begin position="10"/>
        <end position="11"/>
    </location>
    <ligand>
        <name>substrate</name>
    </ligand>
</feature>
<feature type="binding site" evidence="11">
    <location>
        <position position="444"/>
    </location>
    <ligand>
        <name>substrate</name>
    </ligand>
</feature>
<evidence type="ECO:0000256" key="2">
    <source>
        <dbReference type="ARBA" id="ARBA00022723"/>
    </source>
</evidence>
<evidence type="ECO:0000313" key="13">
    <source>
        <dbReference type="EMBL" id="MEY8444417.1"/>
    </source>
</evidence>
<reference evidence="13 14" key="1">
    <citation type="submission" date="2024-03" db="EMBL/GenBank/DDBJ databases">
        <title>Mouse gut bacterial collection (mGBC) of GemPharmatech.</title>
        <authorList>
            <person name="He Y."/>
            <person name="Dong L."/>
            <person name="Wu D."/>
            <person name="Gao X."/>
            <person name="Lin Z."/>
        </authorList>
    </citation>
    <scope>NUCLEOTIDE SEQUENCE [LARGE SCALE GENOMIC DNA]</scope>
    <source>
        <strain evidence="13 14">61-15</strain>
    </source>
</reference>
<dbReference type="InterPro" id="IPR015942">
    <property type="entry name" value="Asp/Glu/hydantoin_racemase"/>
</dbReference>
<dbReference type="InterPro" id="IPR033134">
    <property type="entry name" value="Asp/Glu_racemase_AS_2"/>
</dbReference>
<dbReference type="PANTHER" id="PTHR21198">
    <property type="entry name" value="GLUTAMATE RACEMASE"/>
    <property type="match status" value="1"/>
</dbReference>
<feature type="active site" description="Proton donor/acceptor" evidence="10">
    <location>
        <position position="183"/>
    </location>
</feature>
<evidence type="ECO:0000256" key="5">
    <source>
        <dbReference type="ARBA" id="ARBA00022842"/>
    </source>
</evidence>
<proteinExistence type="inferred from homology"/>
<dbReference type="RefSeq" id="WP_369948809.1">
    <property type="nucleotide sequence ID" value="NZ_JBCLSH010000046.1"/>
</dbReference>
<keyword evidence="7 10" id="KW-0573">Peptidoglycan synthesis</keyword>
<keyword evidence="3 11" id="KW-0547">Nucleotide-binding</keyword>
<dbReference type="EC" id="5.1.1.3" evidence="10"/>
<dbReference type="Gene3D" id="3.90.950.10">
    <property type="match status" value="1"/>
</dbReference>
<comment type="cofactor">
    <cofactor evidence="11">
        <name>Mg(2+)</name>
        <dbReference type="ChEBI" id="CHEBI:18420"/>
    </cofactor>
    <text evidence="11">Binds 1 Mg(2+) ion per subunit.</text>
</comment>
<dbReference type="InterPro" id="IPR002637">
    <property type="entry name" value="RdgB/HAM1"/>
</dbReference>
<dbReference type="EMBL" id="JBCLSH010000046">
    <property type="protein sequence ID" value="MEY8444417.1"/>
    <property type="molecule type" value="Genomic_DNA"/>
</dbReference>
<dbReference type="NCBIfam" id="NF002698">
    <property type="entry name" value="PRK02491.1"/>
    <property type="match status" value="1"/>
</dbReference>
<comment type="catalytic activity">
    <reaction evidence="1 10">
        <text>L-glutamate = D-glutamate</text>
        <dbReference type="Rhea" id="RHEA:12813"/>
        <dbReference type="ChEBI" id="CHEBI:29985"/>
        <dbReference type="ChEBI" id="CHEBI:29986"/>
        <dbReference type="EC" id="5.1.1.3"/>
    </reaction>
</comment>
<comment type="catalytic activity">
    <reaction evidence="11">
        <text>dITP + H2O = dIMP + diphosphate + H(+)</text>
        <dbReference type="Rhea" id="RHEA:28342"/>
        <dbReference type="ChEBI" id="CHEBI:15377"/>
        <dbReference type="ChEBI" id="CHEBI:15378"/>
        <dbReference type="ChEBI" id="CHEBI:33019"/>
        <dbReference type="ChEBI" id="CHEBI:61194"/>
        <dbReference type="ChEBI" id="CHEBI:61382"/>
        <dbReference type="EC" id="3.6.1.66"/>
    </reaction>
</comment>
<dbReference type="PROSITE" id="PS00924">
    <property type="entry name" value="ASP_GLU_RACEMASE_2"/>
    <property type="match status" value="1"/>
</dbReference>
<comment type="pathway">
    <text evidence="10">Cell wall biogenesis; peptidoglycan biosynthesis.</text>
</comment>
<keyword evidence="9 10" id="KW-0961">Cell wall biogenesis/degradation</keyword>
<keyword evidence="5 11" id="KW-0460">Magnesium</keyword>
<dbReference type="SUPFAM" id="SSF53681">
    <property type="entry name" value="Aspartate/glutamate racemase"/>
    <property type="match status" value="2"/>
</dbReference>
<keyword evidence="11" id="KW-0546">Nucleotide metabolism</keyword>
<comment type="similarity">
    <text evidence="10">Belongs to the aspartate/glutamate racemases family.</text>
</comment>
<feature type="active site" description="Proton donor/acceptor" evidence="10">
    <location>
        <position position="73"/>
    </location>
</feature>
<evidence type="ECO:0000313" key="14">
    <source>
        <dbReference type="Proteomes" id="UP001565283"/>
    </source>
</evidence>
<keyword evidence="2 11" id="KW-0479">Metal-binding</keyword>
<protein>
    <recommendedName>
        <fullName evidence="10 11">Multifunctional fusion protein</fullName>
    </recommendedName>
    <domain>
        <recommendedName>
            <fullName evidence="11">dITP/XTP pyrophosphatase</fullName>
            <ecNumber evidence="11">3.6.1.66</ecNumber>
        </recommendedName>
        <alternativeName>
            <fullName evidence="11">Non-canonical purine NTP pyrophosphatase</fullName>
        </alternativeName>
        <alternativeName>
            <fullName evidence="11">Non-standard purine NTP pyrophosphatase</fullName>
        </alternativeName>
        <alternativeName>
            <fullName evidence="11">Nucleoside-triphosphate diphosphatase</fullName>
        </alternativeName>
        <alternativeName>
            <fullName evidence="11">Nucleoside-triphosphate pyrophosphatase</fullName>
            <shortName evidence="11">NTPase</shortName>
        </alternativeName>
    </domain>
    <domain>
        <recommendedName>
            <fullName evidence="10">Glutamate racemase</fullName>
            <ecNumber evidence="10">5.1.1.3</ecNumber>
        </recommendedName>
    </domain>
</protein>
<dbReference type="Gene3D" id="3.40.50.1860">
    <property type="match status" value="2"/>
</dbReference>
<keyword evidence="8 10" id="KW-0413">Isomerase</keyword>
<feature type="binding site" evidence="10">
    <location>
        <begin position="74"/>
        <end position="75"/>
    </location>
    <ligand>
        <name>substrate</name>
    </ligand>
</feature>
<comment type="catalytic activity">
    <reaction evidence="11">
        <text>XTP + H2O = XMP + diphosphate + H(+)</text>
        <dbReference type="Rhea" id="RHEA:28610"/>
        <dbReference type="ChEBI" id="CHEBI:15377"/>
        <dbReference type="ChEBI" id="CHEBI:15378"/>
        <dbReference type="ChEBI" id="CHEBI:33019"/>
        <dbReference type="ChEBI" id="CHEBI:57464"/>
        <dbReference type="ChEBI" id="CHEBI:61314"/>
        <dbReference type="EC" id="3.6.1.66"/>
    </reaction>
</comment>
<feature type="binding site" evidence="10">
    <location>
        <begin position="184"/>
        <end position="185"/>
    </location>
    <ligand>
        <name>substrate</name>
    </ligand>
</feature>
<dbReference type="EC" id="3.6.1.66" evidence="11"/>
<dbReference type="HAMAP" id="MF_00258">
    <property type="entry name" value="Glu_racemase"/>
    <property type="match status" value="1"/>
</dbReference>
<evidence type="ECO:0000256" key="12">
    <source>
        <dbReference type="RuleBase" id="RU003781"/>
    </source>
</evidence>
<accession>A0ABV4D4G1</accession>
<dbReference type="InterPro" id="IPR020922">
    <property type="entry name" value="dITP/XTP_pyrophosphatase"/>
</dbReference>
<dbReference type="InterPro" id="IPR001920">
    <property type="entry name" value="Asp/Glu_race"/>
</dbReference>
<evidence type="ECO:0000256" key="7">
    <source>
        <dbReference type="ARBA" id="ARBA00022984"/>
    </source>
</evidence>
<comment type="caution">
    <text evidence="13">The sequence shown here is derived from an EMBL/GenBank/DDBJ whole genome shotgun (WGS) entry which is preliminary data.</text>
</comment>
<dbReference type="InterPro" id="IPR004391">
    <property type="entry name" value="Glu_race"/>
</dbReference>
<feature type="binding site" evidence="11">
    <location>
        <position position="336"/>
    </location>
    <ligand>
        <name>Mg(2+)</name>
        <dbReference type="ChEBI" id="CHEBI:18420"/>
    </ligand>
</feature>
<dbReference type="NCBIfam" id="TIGR00067">
    <property type="entry name" value="glut_race"/>
    <property type="match status" value="1"/>
</dbReference>
<dbReference type="NCBIfam" id="TIGR00042">
    <property type="entry name" value="RdgB/HAM1 family non-canonical purine NTP pyrophosphatase"/>
    <property type="match status" value="1"/>
</dbReference>
<feature type="binding site" evidence="11">
    <location>
        <begin position="449"/>
        <end position="450"/>
    </location>
    <ligand>
        <name>substrate</name>
    </ligand>
</feature>
<comment type="caution">
    <text evidence="11">Lacks conserved residue(s) required for the propagation of feature annotation.</text>
</comment>
<evidence type="ECO:0000256" key="9">
    <source>
        <dbReference type="ARBA" id="ARBA00023316"/>
    </source>
</evidence>
<dbReference type="SUPFAM" id="SSF52972">
    <property type="entry name" value="ITPase-like"/>
    <property type="match status" value="1"/>
</dbReference>
<dbReference type="InterPro" id="IPR029001">
    <property type="entry name" value="ITPase-like_fam"/>
</dbReference>
<sequence length="470" mass="51629">MDNRPIGLLDSGVGGLTVVREILRQLPNEEIVYIGDTQRAPYGSRSNEQITAFTWDMVNFLLSKNVKMIVFACNTATAVALDEVRAALDIPVVGVILSGASSAIQKTVNKKVGVIATQATINSEQYRKVIQFKSSSVEVLSLACPDFVPLVESNQVDTEAAKNIVAETLKPMVGKVDTLILGCTHYPLLRKLIQKEMGQDVQLIDSGSETVRDVTVLLNYFALNGEERDSIRHCFYTTGDAGAFQVMADRWLGAGKIRAEHTELSSERTLLIATRNDGKTQEFKRLFEEFGYKIKNLKDYPELPDIKETGMTFEENARLKAEQIAAITGQVVIGDDSGLCVDVLGGLPGVWSHRFAGPKPTDEENIAKLLHELASTAITPERRTAHFHTTLVAAYPGHESLVVEADWQGRIGLTPQGKNGFGYDPIFLVGESDRTAAQLSAEEKNTASHRGQALQKLMAELPKWLESLKK</sequence>
<evidence type="ECO:0000256" key="4">
    <source>
        <dbReference type="ARBA" id="ARBA00022801"/>
    </source>
</evidence>
<dbReference type="CDD" id="cd00515">
    <property type="entry name" value="HAM1"/>
    <property type="match status" value="1"/>
</dbReference>
<feature type="binding site" evidence="11">
    <location>
        <position position="337"/>
    </location>
    <ligand>
        <name>substrate</name>
    </ligand>
</feature>
<organism evidence="13 14">
    <name type="scientific">Lactococcus ileimucosae</name>
    <dbReference type="NCBI Taxonomy" id="2941329"/>
    <lineage>
        <taxon>Bacteria</taxon>
        <taxon>Bacillati</taxon>
        <taxon>Bacillota</taxon>
        <taxon>Bacilli</taxon>
        <taxon>Lactobacillales</taxon>
        <taxon>Streptococcaceae</taxon>
        <taxon>Lactococcus</taxon>
    </lineage>
</organism>
<name>A0ABV4D4G1_9LACT</name>
<keyword evidence="4 11" id="KW-0378">Hydrolase</keyword>
<feature type="binding site" evidence="10">
    <location>
        <begin position="42"/>
        <end position="43"/>
    </location>
    <ligand>
        <name>substrate</name>
    </ligand>
</feature>
<dbReference type="NCBIfam" id="NF002035">
    <property type="entry name" value="PRK00865.1-3"/>
    <property type="match status" value="1"/>
</dbReference>
<evidence type="ECO:0000256" key="6">
    <source>
        <dbReference type="ARBA" id="ARBA00022960"/>
    </source>
</evidence>
<keyword evidence="6 10" id="KW-0133">Cell shape</keyword>
<dbReference type="Proteomes" id="UP001565283">
    <property type="component" value="Unassembled WGS sequence"/>
</dbReference>
<evidence type="ECO:0000256" key="11">
    <source>
        <dbReference type="HAMAP-Rule" id="MF_01405"/>
    </source>
</evidence>
<dbReference type="Pfam" id="PF01725">
    <property type="entry name" value="Ham1p_like"/>
    <property type="match status" value="1"/>
</dbReference>
<comment type="similarity">
    <text evidence="11 12">Belongs to the HAM1 NTPase family.</text>
</comment>
<comment type="function">
    <text evidence="11">Pyrophosphatase that catalyzes the hydrolysis of nucleoside triphosphates to their monophosphate derivatives, with a high preference for the non-canonical purine nucleotides XTP (xanthosine triphosphate), dITP (deoxyinosine triphosphate) and ITP. Seems to function as a house-cleaning enzyme that removes non-canonical purine nucleotides from the nucleotide pool, thus preventing their incorporation into DNA/RNA and avoiding chromosomal lesions.</text>
</comment>
<evidence type="ECO:0000256" key="1">
    <source>
        <dbReference type="ARBA" id="ARBA00001602"/>
    </source>
</evidence>
<dbReference type="Pfam" id="PF01177">
    <property type="entry name" value="Asp_Glu_race"/>
    <property type="match status" value="1"/>
</dbReference>
<dbReference type="HAMAP" id="MF_01405">
    <property type="entry name" value="Non_canon_purine_NTPase"/>
    <property type="match status" value="1"/>
</dbReference>
<evidence type="ECO:0000256" key="3">
    <source>
        <dbReference type="ARBA" id="ARBA00022741"/>
    </source>
</evidence>